<dbReference type="InterPro" id="IPR036366">
    <property type="entry name" value="PGBDSf"/>
</dbReference>
<evidence type="ECO:0000256" key="3">
    <source>
        <dbReference type="SAM" id="MobiDB-lite"/>
    </source>
</evidence>
<dbReference type="PANTHER" id="PTHR32347">
    <property type="entry name" value="EFFLUX SYSTEM COMPONENT YKNX-RELATED"/>
    <property type="match status" value="1"/>
</dbReference>
<organism evidence="6 7">
    <name type="scientific">Plantactinospora solaniradicis</name>
    <dbReference type="NCBI Taxonomy" id="1723736"/>
    <lineage>
        <taxon>Bacteria</taxon>
        <taxon>Bacillati</taxon>
        <taxon>Actinomycetota</taxon>
        <taxon>Actinomycetes</taxon>
        <taxon>Micromonosporales</taxon>
        <taxon>Micromonosporaceae</taxon>
        <taxon>Plantactinospora</taxon>
    </lineage>
</organism>
<sequence length="411" mass="40762">MTAGTSVTAAGPAPEGSGAAGAAGADPSGSPSDSPSGETGPVSAGPVAGGTGRAHRRRRGGRTRVVAVATTAAVAVAAGVAAAVGFGGDDPGTATAGTLPPANAQITRQTLIDSESVSGELGYGETRTAAVRAGGTITWMAGTGARVTRGKPLYSVDNAKVVLLYGTVPAYRTLRSGDSGADVKQLERNLSALGYDGFTVDDEYTSATADAVEEWQDDLGLDETGRVELGQVVYAAGEVRVDSHEATVGDAVQPGSGVLTYTGTARVVTASLDVDDQRLAKKGGKVTVTLPDGKDVAGTIAAVETVIETGSGAEAEPETKIEVSITAADPKALTGFDSASVDVAFTADQRADVLTVPVAALLALAEGGYGVQLVEGGTTRIVAVETGLFASGRVEISGAGVAEGATVGMPK</sequence>
<keyword evidence="4" id="KW-1133">Transmembrane helix</keyword>
<dbReference type="Gene3D" id="2.40.420.20">
    <property type="match status" value="1"/>
</dbReference>
<evidence type="ECO:0000313" key="7">
    <source>
        <dbReference type="Proteomes" id="UP001596203"/>
    </source>
</evidence>
<feature type="domain" description="Peptidoglycan binding-like" evidence="5">
    <location>
        <begin position="179"/>
        <end position="227"/>
    </location>
</feature>
<keyword evidence="2" id="KW-0175">Coiled coil</keyword>
<proteinExistence type="predicted"/>
<evidence type="ECO:0000256" key="2">
    <source>
        <dbReference type="ARBA" id="ARBA00023054"/>
    </source>
</evidence>
<gene>
    <name evidence="6" type="ORF">ACFP2T_05210</name>
</gene>
<dbReference type="EMBL" id="JBHSPR010000001">
    <property type="protein sequence ID" value="MFC6015592.1"/>
    <property type="molecule type" value="Genomic_DNA"/>
</dbReference>
<feature type="compositionally biased region" description="Low complexity" evidence="3">
    <location>
        <begin position="8"/>
        <end position="41"/>
    </location>
</feature>
<evidence type="ECO:0000259" key="5">
    <source>
        <dbReference type="Pfam" id="PF01471"/>
    </source>
</evidence>
<protein>
    <submittedName>
        <fullName evidence="6">Efflux RND transporter periplasmic adaptor subunit</fullName>
    </submittedName>
</protein>
<dbReference type="InterPro" id="IPR050465">
    <property type="entry name" value="UPF0194_transport"/>
</dbReference>
<comment type="subcellular location">
    <subcellularLocation>
        <location evidence="1">Cell envelope</location>
    </subcellularLocation>
</comment>
<feature type="compositionally biased region" description="Basic residues" evidence="3">
    <location>
        <begin position="53"/>
        <end position="62"/>
    </location>
</feature>
<evidence type="ECO:0000313" key="6">
    <source>
        <dbReference type="EMBL" id="MFC6015592.1"/>
    </source>
</evidence>
<dbReference type="PANTHER" id="PTHR32347:SF27">
    <property type="entry name" value="RND EFFLUX PUMP MEMBRANE FUSION PROTEIN BARREL-SANDWICH DOMAIN-CONTAINING PROTEIN"/>
    <property type="match status" value="1"/>
</dbReference>
<accession>A0ABW1K2Y2</accession>
<name>A0ABW1K2Y2_9ACTN</name>
<dbReference type="InterPro" id="IPR036365">
    <property type="entry name" value="PGBD-like_sf"/>
</dbReference>
<feature type="region of interest" description="Disordered" evidence="3">
    <location>
        <begin position="1"/>
        <end position="63"/>
    </location>
</feature>
<dbReference type="SUPFAM" id="SSF47090">
    <property type="entry name" value="PGBD-like"/>
    <property type="match status" value="1"/>
</dbReference>
<comment type="caution">
    <text evidence="6">The sequence shown here is derived from an EMBL/GenBank/DDBJ whole genome shotgun (WGS) entry which is preliminary data.</text>
</comment>
<evidence type="ECO:0000256" key="4">
    <source>
        <dbReference type="SAM" id="Phobius"/>
    </source>
</evidence>
<dbReference type="InterPro" id="IPR002477">
    <property type="entry name" value="Peptidoglycan-bd-like"/>
</dbReference>
<dbReference type="Pfam" id="PF01471">
    <property type="entry name" value="PG_binding_1"/>
    <property type="match status" value="1"/>
</dbReference>
<reference evidence="7" key="1">
    <citation type="journal article" date="2019" name="Int. J. Syst. Evol. Microbiol.">
        <title>The Global Catalogue of Microorganisms (GCM) 10K type strain sequencing project: providing services to taxonomists for standard genome sequencing and annotation.</title>
        <authorList>
            <consortium name="The Broad Institute Genomics Platform"/>
            <consortium name="The Broad Institute Genome Sequencing Center for Infectious Disease"/>
            <person name="Wu L."/>
            <person name="Ma J."/>
        </authorList>
    </citation>
    <scope>NUCLEOTIDE SEQUENCE [LARGE SCALE GENOMIC DNA]</scope>
    <source>
        <strain evidence="7">ZS-35-S2</strain>
    </source>
</reference>
<keyword evidence="4" id="KW-0472">Membrane</keyword>
<keyword evidence="4" id="KW-0812">Transmembrane</keyword>
<keyword evidence="7" id="KW-1185">Reference proteome</keyword>
<evidence type="ECO:0000256" key="1">
    <source>
        <dbReference type="ARBA" id="ARBA00004196"/>
    </source>
</evidence>
<dbReference type="Gene3D" id="1.10.101.10">
    <property type="entry name" value="PGBD-like superfamily/PGBD"/>
    <property type="match status" value="1"/>
</dbReference>
<dbReference type="Proteomes" id="UP001596203">
    <property type="component" value="Unassembled WGS sequence"/>
</dbReference>
<feature type="transmembrane region" description="Helical" evidence="4">
    <location>
        <begin position="65"/>
        <end position="86"/>
    </location>
</feature>